<dbReference type="InterPro" id="IPR050469">
    <property type="entry name" value="Diguanylate_Cyclase"/>
</dbReference>
<dbReference type="Gene3D" id="3.40.50.2300">
    <property type="match status" value="1"/>
</dbReference>
<dbReference type="PROSITE" id="PS50110">
    <property type="entry name" value="RESPONSE_REGULATORY"/>
    <property type="match status" value="1"/>
</dbReference>
<dbReference type="Pfam" id="PF00990">
    <property type="entry name" value="GGDEF"/>
    <property type="match status" value="1"/>
</dbReference>
<dbReference type="SUPFAM" id="SSF52172">
    <property type="entry name" value="CheY-like"/>
    <property type="match status" value="1"/>
</dbReference>
<reference evidence="8 9" key="1">
    <citation type="submission" date="2014-07" db="EMBL/GenBank/DDBJ databases">
        <title>Comparative analysis of Nitrosococcus oceani genome inventories of strains from Pacific and Atlantic gyres.</title>
        <authorList>
            <person name="Lim C.K."/>
            <person name="Wang L."/>
            <person name="Sayavedra-Soto L.A."/>
            <person name="Klotz M.G."/>
        </authorList>
    </citation>
    <scope>NUCLEOTIDE SEQUENCE [LARGE SCALE GENOMIC DNA]</scope>
    <source>
        <strain evidence="8 9">C-27</strain>
    </source>
</reference>
<comment type="catalytic activity">
    <reaction evidence="3">
        <text>2 GTP = 3',3'-c-di-GMP + 2 diphosphate</text>
        <dbReference type="Rhea" id="RHEA:24898"/>
        <dbReference type="ChEBI" id="CHEBI:33019"/>
        <dbReference type="ChEBI" id="CHEBI:37565"/>
        <dbReference type="ChEBI" id="CHEBI:58805"/>
        <dbReference type="EC" id="2.7.7.65"/>
    </reaction>
</comment>
<feature type="domain" description="Response regulatory" evidence="5">
    <location>
        <begin position="323"/>
        <end position="439"/>
    </location>
</feature>
<dbReference type="InterPro" id="IPR011006">
    <property type="entry name" value="CheY-like_superfamily"/>
</dbReference>
<dbReference type="Pfam" id="PF00072">
    <property type="entry name" value="Response_reg"/>
    <property type="match status" value="1"/>
</dbReference>
<comment type="caution">
    <text evidence="4">Lacks conserved residue(s) required for the propagation of feature annotation.</text>
</comment>
<evidence type="ECO:0000313" key="8">
    <source>
        <dbReference type="EMBL" id="KFI20800.1"/>
    </source>
</evidence>
<dbReference type="EMBL" id="JPGN01000009">
    <property type="protein sequence ID" value="KFI20800.1"/>
    <property type="molecule type" value="Genomic_DNA"/>
</dbReference>
<dbReference type="InterPro" id="IPR000160">
    <property type="entry name" value="GGDEF_dom"/>
</dbReference>
<dbReference type="InterPro" id="IPR001789">
    <property type="entry name" value="Sig_transdc_resp-reg_receiver"/>
</dbReference>
<dbReference type="GO" id="GO:0043709">
    <property type="term" value="P:cell adhesion involved in single-species biofilm formation"/>
    <property type="evidence" value="ECO:0007669"/>
    <property type="project" value="TreeGrafter"/>
</dbReference>
<evidence type="ECO:0000259" key="6">
    <source>
        <dbReference type="PROSITE" id="PS50887"/>
    </source>
</evidence>
<evidence type="ECO:0000259" key="5">
    <source>
        <dbReference type="PROSITE" id="PS50110"/>
    </source>
</evidence>
<dbReference type="SUPFAM" id="SSF109604">
    <property type="entry name" value="HD-domain/PDEase-like"/>
    <property type="match status" value="1"/>
</dbReference>
<accession>A0A0E2ZAL5</accession>
<dbReference type="HOGENOM" id="CLU_019124_1_0_6"/>
<evidence type="ECO:0000256" key="3">
    <source>
        <dbReference type="ARBA" id="ARBA00034247"/>
    </source>
</evidence>
<dbReference type="PANTHER" id="PTHR45138">
    <property type="entry name" value="REGULATORY COMPONENTS OF SENSORY TRANSDUCTION SYSTEM"/>
    <property type="match status" value="1"/>
</dbReference>
<evidence type="ECO:0000256" key="1">
    <source>
        <dbReference type="ARBA" id="ARBA00001946"/>
    </source>
</evidence>
<dbReference type="Gene3D" id="3.30.70.270">
    <property type="match status" value="1"/>
</dbReference>
<proteinExistence type="predicted"/>
<dbReference type="PROSITE" id="PS51833">
    <property type="entry name" value="HDOD"/>
    <property type="match status" value="1"/>
</dbReference>
<dbReference type="PROSITE" id="PS50887">
    <property type="entry name" value="GGDEF"/>
    <property type="match status" value="1"/>
</dbReference>
<dbReference type="FunFam" id="3.30.70.270:FF:000001">
    <property type="entry name" value="Diguanylate cyclase domain protein"/>
    <property type="match status" value="1"/>
</dbReference>
<dbReference type="GO" id="GO:0005886">
    <property type="term" value="C:plasma membrane"/>
    <property type="evidence" value="ECO:0007669"/>
    <property type="project" value="TreeGrafter"/>
</dbReference>
<dbReference type="SMART" id="SM00448">
    <property type="entry name" value="REC"/>
    <property type="match status" value="1"/>
</dbReference>
<dbReference type="Gene3D" id="1.10.3210.10">
    <property type="entry name" value="Hypothetical protein af1432"/>
    <property type="match status" value="1"/>
</dbReference>
<dbReference type="InterPro" id="IPR029787">
    <property type="entry name" value="Nucleotide_cyclase"/>
</dbReference>
<dbReference type="AlphaFoldDB" id="A0A0E2ZAL5"/>
<evidence type="ECO:0000259" key="7">
    <source>
        <dbReference type="PROSITE" id="PS51833"/>
    </source>
</evidence>
<dbReference type="SUPFAM" id="SSF55073">
    <property type="entry name" value="Nucleotide cyclase"/>
    <property type="match status" value="1"/>
</dbReference>
<dbReference type="InterPro" id="IPR013976">
    <property type="entry name" value="HDOD"/>
</dbReference>
<evidence type="ECO:0000313" key="9">
    <source>
        <dbReference type="Proteomes" id="UP000028839"/>
    </source>
</evidence>
<dbReference type="PANTHER" id="PTHR45138:SF9">
    <property type="entry name" value="DIGUANYLATE CYCLASE DGCM-RELATED"/>
    <property type="match status" value="1"/>
</dbReference>
<gene>
    <name evidence="8" type="ORF">IB75_01630</name>
</gene>
<dbReference type="Proteomes" id="UP000028839">
    <property type="component" value="Unassembled WGS sequence"/>
</dbReference>
<dbReference type="GO" id="GO:1902201">
    <property type="term" value="P:negative regulation of bacterial-type flagellum-dependent cell motility"/>
    <property type="evidence" value="ECO:0007669"/>
    <property type="project" value="TreeGrafter"/>
</dbReference>
<feature type="domain" description="GGDEF" evidence="6">
    <location>
        <begin position="503"/>
        <end position="636"/>
    </location>
</feature>
<dbReference type="EC" id="2.7.7.65" evidence="2"/>
<dbReference type="OrthoDB" id="9803824at2"/>
<dbReference type="NCBIfam" id="TIGR00254">
    <property type="entry name" value="GGDEF"/>
    <property type="match status" value="1"/>
</dbReference>
<comment type="cofactor">
    <cofactor evidence="1">
        <name>Mg(2+)</name>
        <dbReference type="ChEBI" id="CHEBI:18420"/>
    </cofactor>
</comment>
<organism evidence="8 9">
    <name type="scientific">Nitrosococcus oceani C-27</name>
    <dbReference type="NCBI Taxonomy" id="314279"/>
    <lineage>
        <taxon>Bacteria</taxon>
        <taxon>Pseudomonadati</taxon>
        <taxon>Pseudomonadota</taxon>
        <taxon>Gammaproteobacteria</taxon>
        <taxon>Chromatiales</taxon>
        <taxon>Chromatiaceae</taxon>
        <taxon>Nitrosococcus</taxon>
    </lineage>
</organism>
<dbReference type="SMART" id="SM00267">
    <property type="entry name" value="GGDEF"/>
    <property type="match status" value="1"/>
</dbReference>
<dbReference type="GO" id="GO:0052621">
    <property type="term" value="F:diguanylate cyclase activity"/>
    <property type="evidence" value="ECO:0007669"/>
    <property type="project" value="UniProtKB-EC"/>
</dbReference>
<dbReference type="InterPro" id="IPR043128">
    <property type="entry name" value="Rev_trsase/Diguanyl_cyclase"/>
</dbReference>
<comment type="caution">
    <text evidence="8">The sequence shown here is derived from an EMBL/GenBank/DDBJ whole genome shotgun (WGS) entry which is preliminary data.</text>
</comment>
<dbReference type="Pfam" id="PF08668">
    <property type="entry name" value="HDOD"/>
    <property type="match status" value="1"/>
</dbReference>
<sequence>MSFATRFDELKAMGDLPSPSGVALEIMRLTQREETSIQDLARVIQADPALAGRLLKFANSASVGVRRPVVAIEDAVKLLGIAAIRQFVLGISVLSNYSHGRCEGFNYPGFWSHSLATALAAQALASLERVIAPEEAFTCGLLACVGQLGLATIYPDGYTAILLSCSREDEQALLAREQEEFATNHREMTMALLEDWGLPPIHLEGIAASYQPGPGGLEDASRVQRIARQLYFSGHIAKFCVAQAAEQSNRLVNLEELASCFALDKTGLEQLLKKITQAWTKWGRLLAVPTQEVPSLANLKEELQGKMERQISAPEASDFTPLRILLVSDDELNCKRFTGWLESMGHSVNVAREEKEGLSLILENRCQLVIYEHRLPGANSMKFCRSLREMKCGRQIYLIVLTGMVSGGEAIRIFEAGADDHIAKPFNYEVLQARVGGGERLIRLREEAEQEREAVRGYLADLAVANRRLGQMAMTDSLTGLPNRRYAMERMEQAWAEYERNQTPFSCLVMDLDFFKRVNDQYGHEIGDSVLLEIANVFRGSARSSDIICRLGGEEFLVVCPHTVATEAFQVAERLRRAVEEHSWTMLDSTSVLSVSIGLAASSEGMQHWNDLYRLADQALYQAKRNGRNRVCMAPSPNGKDQTVSLVYPARVHENNPRFIF</sequence>
<dbReference type="GO" id="GO:0000160">
    <property type="term" value="P:phosphorelay signal transduction system"/>
    <property type="evidence" value="ECO:0007669"/>
    <property type="project" value="InterPro"/>
</dbReference>
<feature type="domain" description="HDOD" evidence="7">
    <location>
        <begin position="16"/>
        <end position="212"/>
    </location>
</feature>
<evidence type="ECO:0000256" key="4">
    <source>
        <dbReference type="PROSITE-ProRule" id="PRU00169"/>
    </source>
</evidence>
<protein>
    <recommendedName>
        <fullName evidence="2">diguanylate cyclase</fullName>
        <ecNumber evidence="2">2.7.7.65</ecNumber>
    </recommendedName>
</protein>
<dbReference type="CDD" id="cd01949">
    <property type="entry name" value="GGDEF"/>
    <property type="match status" value="1"/>
</dbReference>
<name>A0A0E2ZAL5_9GAMM</name>
<evidence type="ECO:0000256" key="2">
    <source>
        <dbReference type="ARBA" id="ARBA00012528"/>
    </source>
</evidence>